<protein>
    <submittedName>
        <fullName evidence="1">Uncharacterized protein</fullName>
    </submittedName>
</protein>
<name>A0A6J4QFT6_9ACTN</name>
<sequence length="57" mass="6275">MLSSGEDLRFVVVFRAPYSNNYASNRIRRGDGAATECGDRSGFVVLAEYCRVIIKGS</sequence>
<dbReference type="AlphaFoldDB" id="A0A6J4QFT6"/>
<accession>A0A6J4QFT6</accession>
<proteinExistence type="predicted"/>
<evidence type="ECO:0000313" key="1">
    <source>
        <dbReference type="EMBL" id="CAA9439574.1"/>
    </source>
</evidence>
<dbReference type="EMBL" id="CADCVD010000051">
    <property type="protein sequence ID" value="CAA9439574.1"/>
    <property type="molecule type" value="Genomic_DNA"/>
</dbReference>
<organism evidence="1">
    <name type="scientific">uncultured Rubrobacteraceae bacterium</name>
    <dbReference type="NCBI Taxonomy" id="349277"/>
    <lineage>
        <taxon>Bacteria</taxon>
        <taxon>Bacillati</taxon>
        <taxon>Actinomycetota</taxon>
        <taxon>Rubrobacteria</taxon>
        <taxon>Rubrobacterales</taxon>
        <taxon>Rubrobacteraceae</taxon>
        <taxon>environmental samples</taxon>
    </lineage>
</organism>
<reference evidence="1" key="1">
    <citation type="submission" date="2020-02" db="EMBL/GenBank/DDBJ databases">
        <authorList>
            <person name="Meier V. D."/>
        </authorList>
    </citation>
    <scope>NUCLEOTIDE SEQUENCE</scope>
    <source>
        <strain evidence="1">AVDCRST_MAG37</strain>
    </source>
</reference>
<gene>
    <name evidence="1" type="ORF">AVDCRST_MAG37-1223</name>
</gene>